<name>A0AAV1BBN3_VICFA</name>
<accession>A0AAV1BBN3</accession>
<dbReference type="AlphaFoldDB" id="A0AAV1BBN3"/>
<feature type="non-terminal residue" evidence="2">
    <location>
        <position position="119"/>
    </location>
</feature>
<proteinExistence type="predicted"/>
<reference evidence="2 3" key="1">
    <citation type="submission" date="2023-01" db="EMBL/GenBank/DDBJ databases">
        <authorList>
            <person name="Kreplak J."/>
        </authorList>
    </citation>
    <scope>NUCLEOTIDE SEQUENCE [LARGE SCALE GENOMIC DNA]</scope>
</reference>
<protein>
    <submittedName>
        <fullName evidence="2">Uncharacterized protein</fullName>
    </submittedName>
</protein>
<evidence type="ECO:0000313" key="3">
    <source>
        <dbReference type="Proteomes" id="UP001157006"/>
    </source>
</evidence>
<dbReference type="Proteomes" id="UP001157006">
    <property type="component" value="Chromosome 6"/>
</dbReference>
<sequence>YQRCSTHLASLQFLIPRSMETSILDRGRTRVRRGANLIKKEELGREVIIEEEVATGVSISETLIVVVSAALITVISAVTRHHIQSLDTATATYKREGELRINTKLKQPKNQNLNNHERG</sequence>
<feature type="compositionally biased region" description="Low complexity" evidence="1">
    <location>
        <begin position="102"/>
        <end position="119"/>
    </location>
</feature>
<evidence type="ECO:0000256" key="1">
    <source>
        <dbReference type="SAM" id="MobiDB-lite"/>
    </source>
</evidence>
<dbReference type="EMBL" id="OX451741">
    <property type="protein sequence ID" value="CAI8619597.1"/>
    <property type="molecule type" value="Genomic_DNA"/>
</dbReference>
<feature type="region of interest" description="Disordered" evidence="1">
    <location>
        <begin position="100"/>
        <end position="119"/>
    </location>
</feature>
<evidence type="ECO:0000313" key="2">
    <source>
        <dbReference type="EMBL" id="CAI8619597.1"/>
    </source>
</evidence>
<organism evidence="2 3">
    <name type="scientific">Vicia faba</name>
    <name type="common">Broad bean</name>
    <name type="synonym">Faba vulgaris</name>
    <dbReference type="NCBI Taxonomy" id="3906"/>
    <lineage>
        <taxon>Eukaryota</taxon>
        <taxon>Viridiplantae</taxon>
        <taxon>Streptophyta</taxon>
        <taxon>Embryophyta</taxon>
        <taxon>Tracheophyta</taxon>
        <taxon>Spermatophyta</taxon>
        <taxon>Magnoliopsida</taxon>
        <taxon>eudicotyledons</taxon>
        <taxon>Gunneridae</taxon>
        <taxon>Pentapetalae</taxon>
        <taxon>rosids</taxon>
        <taxon>fabids</taxon>
        <taxon>Fabales</taxon>
        <taxon>Fabaceae</taxon>
        <taxon>Papilionoideae</taxon>
        <taxon>50 kb inversion clade</taxon>
        <taxon>NPAAA clade</taxon>
        <taxon>Hologalegina</taxon>
        <taxon>IRL clade</taxon>
        <taxon>Fabeae</taxon>
        <taxon>Vicia</taxon>
    </lineage>
</organism>
<gene>
    <name evidence="2" type="ORF">VFH_VI178840</name>
</gene>
<keyword evidence="3" id="KW-1185">Reference proteome</keyword>